<evidence type="ECO:0000313" key="2">
    <source>
        <dbReference type="EMBL" id="GLR65109.1"/>
    </source>
</evidence>
<evidence type="ECO:0000259" key="1">
    <source>
        <dbReference type="Pfam" id="PF10137"/>
    </source>
</evidence>
<accession>A0ABQ5ZY61</accession>
<dbReference type="Pfam" id="PF10137">
    <property type="entry name" value="CAP12-PCTIR_TIR"/>
    <property type="match status" value="1"/>
</dbReference>
<dbReference type="InterPro" id="IPR014571">
    <property type="entry name" value="UCP032620"/>
</dbReference>
<protein>
    <recommendedName>
        <fullName evidence="1">CD-NTase-associated protein 12/Pycsar effector protein TIR domain-containing protein</fullName>
    </recommendedName>
</protein>
<dbReference type="EMBL" id="BSOR01000075">
    <property type="protein sequence ID" value="GLR65109.1"/>
    <property type="molecule type" value="Genomic_DNA"/>
</dbReference>
<comment type="caution">
    <text evidence="2">The sequence shown here is derived from an EMBL/GenBank/DDBJ whole genome shotgun (WGS) entry which is preliminary data.</text>
</comment>
<name>A0ABQ5ZY61_9GAMM</name>
<reference evidence="3" key="1">
    <citation type="journal article" date="2019" name="Int. J. Syst. Evol. Microbiol.">
        <title>The Global Catalogue of Microorganisms (GCM) 10K type strain sequencing project: providing services to taxonomists for standard genome sequencing and annotation.</title>
        <authorList>
            <consortium name="The Broad Institute Genomics Platform"/>
            <consortium name="The Broad Institute Genome Sequencing Center for Infectious Disease"/>
            <person name="Wu L."/>
            <person name="Ma J."/>
        </authorList>
    </citation>
    <scope>NUCLEOTIDE SEQUENCE [LARGE SCALE GENOMIC DNA]</scope>
    <source>
        <strain evidence="3">NBRC 100033</strain>
    </source>
</reference>
<dbReference type="RefSeq" id="WP_027851836.1">
    <property type="nucleotide sequence ID" value="NZ_BSOR01000075.1"/>
</dbReference>
<proteinExistence type="predicted"/>
<keyword evidence="3" id="KW-1185">Reference proteome</keyword>
<dbReference type="PIRSF" id="PIRSF032620">
    <property type="entry name" value="UCP032620"/>
    <property type="match status" value="1"/>
</dbReference>
<gene>
    <name evidence="2" type="ORF">GCM10007878_25480</name>
</gene>
<dbReference type="Proteomes" id="UP001156682">
    <property type="component" value="Unassembled WGS sequence"/>
</dbReference>
<organism evidence="2 3">
    <name type="scientific">Marinospirillum insulare</name>
    <dbReference type="NCBI Taxonomy" id="217169"/>
    <lineage>
        <taxon>Bacteria</taxon>
        <taxon>Pseudomonadati</taxon>
        <taxon>Pseudomonadota</taxon>
        <taxon>Gammaproteobacteria</taxon>
        <taxon>Oceanospirillales</taxon>
        <taxon>Oceanospirillaceae</taxon>
        <taxon>Marinospirillum</taxon>
    </lineage>
</organism>
<feature type="domain" description="CD-NTase-associated protein 12/Pycsar effector protein TIR" evidence="1">
    <location>
        <begin position="132"/>
        <end position="250"/>
    </location>
</feature>
<evidence type="ECO:0000313" key="3">
    <source>
        <dbReference type="Proteomes" id="UP001156682"/>
    </source>
</evidence>
<sequence>MFYHVIIKPKSDKYYGEYKTDLTKEQLISRFVEPYEQGMPIVINGKTVQPNDLERIRISKSERTIESFIPQIKAEDQASSVAFIGGPSYTYQAIGRAIDITDDFIEGAIGYKKALTETKSSTEKAKEGEPTRVFIVHGHDESAQNKAARFVEKLGFEAIILHEKASSGRTIIEKIEHYSDVGFAIVLYTPDDVGNVKSESDNLNVRARQNVIFEHGYLIGRLGRQNVSALVDGKLELPNDISGVVYINLDEGSAWHLQLAKEMKQSGYKIDMNKLI</sequence>
<dbReference type="InterPro" id="IPR019302">
    <property type="entry name" value="CAP12/PCTIR_TIR_dom"/>
</dbReference>